<dbReference type="PANTHER" id="PTHR47481">
    <property type="match status" value="1"/>
</dbReference>
<proteinExistence type="predicted"/>
<comment type="caution">
    <text evidence="3">The sequence shown here is derived from an EMBL/GenBank/DDBJ whole genome shotgun (WGS) entry which is preliminary data.</text>
</comment>
<dbReference type="PANTHER" id="PTHR47481:SF31">
    <property type="entry name" value="OS01G0873500 PROTEIN"/>
    <property type="match status" value="1"/>
</dbReference>
<feature type="compositionally biased region" description="Low complexity" evidence="1">
    <location>
        <begin position="90"/>
        <end position="107"/>
    </location>
</feature>
<protein>
    <recommendedName>
        <fullName evidence="2">Retrovirus-related Pol polyprotein from transposon TNT 1-94-like beta-barrel domain-containing protein</fullName>
    </recommendedName>
</protein>
<reference evidence="3" key="1">
    <citation type="journal article" date="2020" name="bioRxiv">
        <title>Hybrid origin of Populus tomentosa Carr. identified through genome sequencing and phylogenomic analysis.</title>
        <authorList>
            <person name="An X."/>
            <person name="Gao K."/>
            <person name="Chen Z."/>
            <person name="Li J."/>
            <person name="Yang X."/>
            <person name="Yang X."/>
            <person name="Zhou J."/>
            <person name="Guo T."/>
            <person name="Zhao T."/>
            <person name="Huang S."/>
            <person name="Miao D."/>
            <person name="Khan W.U."/>
            <person name="Rao P."/>
            <person name="Ye M."/>
            <person name="Lei B."/>
            <person name="Liao W."/>
            <person name="Wang J."/>
            <person name="Ji L."/>
            <person name="Li Y."/>
            <person name="Guo B."/>
            <person name="Mustafa N.S."/>
            <person name="Li S."/>
            <person name="Yun Q."/>
            <person name="Keller S.R."/>
            <person name="Mao J."/>
            <person name="Zhang R."/>
            <person name="Strauss S.H."/>
        </authorList>
    </citation>
    <scope>NUCLEOTIDE SEQUENCE</scope>
    <source>
        <strain evidence="3">GM15</strain>
        <tissue evidence="3">Leaf</tissue>
    </source>
</reference>
<accession>A0A8X7Z702</accession>
<dbReference type="EMBL" id="JAAWWB010000016">
    <property type="protein sequence ID" value="KAG6763766.1"/>
    <property type="molecule type" value="Genomic_DNA"/>
</dbReference>
<keyword evidence="4" id="KW-1185">Reference proteome</keyword>
<feature type="compositionally biased region" description="Polar residues" evidence="1">
    <location>
        <begin position="357"/>
        <end position="369"/>
    </location>
</feature>
<evidence type="ECO:0000259" key="2">
    <source>
        <dbReference type="Pfam" id="PF22936"/>
    </source>
</evidence>
<name>A0A8X7Z702_POPTO</name>
<dbReference type="InterPro" id="IPR054722">
    <property type="entry name" value="PolX-like_BBD"/>
</dbReference>
<feature type="region of interest" description="Disordered" evidence="1">
    <location>
        <begin position="351"/>
        <end position="375"/>
    </location>
</feature>
<evidence type="ECO:0000256" key="1">
    <source>
        <dbReference type="SAM" id="MobiDB-lite"/>
    </source>
</evidence>
<dbReference type="OrthoDB" id="1845088at2759"/>
<feature type="region of interest" description="Disordered" evidence="1">
    <location>
        <begin position="85"/>
        <end position="107"/>
    </location>
</feature>
<dbReference type="AlphaFoldDB" id="A0A8X7Z702"/>
<dbReference type="Pfam" id="PF14223">
    <property type="entry name" value="Retrotran_gag_2"/>
    <property type="match status" value="1"/>
</dbReference>
<evidence type="ECO:0000313" key="4">
    <source>
        <dbReference type="Proteomes" id="UP000886885"/>
    </source>
</evidence>
<evidence type="ECO:0000313" key="3">
    <source>
        <dbReference type="EMBL" id="KAG6763766.1"/>
    </source>
</evidence>
<sequence>MPPLMKTKGNCISERNKAKSDQIHRMDSSARLNLSRLESRVEVKRLRHTVRRCCDKSRHHDTEQEKGLRIAWQYKKYFVENQQSIDGHGEPATASSTSSISAPEFSPAKTHLPDISIKLASNNYLLWKAQVIPILRGHGLLGYVTNKITCPDSTIAGADGVLQPNPAAATWLRTDQLILGWINSSLSDGPLSQVINSESCHDAWTVLETLYGSHTRDRIQQMKGELQTLSKGSYSLEDYLHKAKSLALSLRGAGKPMDDDDLIVCILRGLGSEFDPIVATLNARDMFPSLEGVISKLRDFEIRIQNARTTSSSVAFYTNRNRSNTKTHGNFNMRDRRGGYSKMQFQGRNRDGYNARSGDSSSITKLPSFTRTGRSSGRGRGGITCFRCGGPNHKSDGCFASDDEAAQYKAFAAIQVKDNAEDNWYPDTGANQHMTSDPNEVQGIDLYSGTDKVMVGNGNGLAIAGTGHTKLPTTNIKLNNVLIVPAIKKKLLHVKFNELHFPFKTDALSKSANTRLFQLQSIPKFFDHHALSQPQPRLPTNEESATEVTEYPSSEVHPEAMSPSRSSSSLQTHEVFVPEPATYQFSESQPTVVSSSPIEPINNLPSRAKPISTPIASDSKQDFCNDFDLRKPLERHYFSGQRVDCISIKDSPNLAALHDRCASFLAQFPGLLSPEMMEAFLAWVVSPFSHYVLHNVNIPTCAIVEYAVVDTNPALDARKRAVSADTSLRIFSDLFC</sequence>
<dbReference type="Pfam" id="PF22936">
    <property type="entry name" value="Pol_BBD"/>
    <property type="match status" value="1"/>
</dbReference>
<gene>
    <name evidence="3" type="ORF">POTOM_031205</name>
</gene>
<feature type="domain" description="Retrovirus-related Pol polyprotein from transposon TNT 1-94-like beta-barrel" evidence="2">
    <location>
        <begin position="424"/>
        <end position="494"/>
    </location>
</feature>
<feature type="region of interest" description="Disordered" evidence="1">
    <location>
        <begin position="531"/>
        <end position="572"/>
    </location>
</feature>
<organism evidence="3 4">
    <name type="scientific">Populus tomentosa</name>
    <name type="common">Chinese white poplar</name>
    <dbReference type="NCBI Taxonomy" id="118781"/>
    <lineage>
        <taxon>Eukaryota</taxon>
        <taxon>Viridiplantae</taxon>
        <taxon>Streptophyta</taxon>
        <taxon>Embryophyta</taxon>
        <taxon>Tracheophyta</taxon>
        <taxon>Spermatophyta</taxon>
        <taxon>Magnoliopsida</taxon>
        <taxon>eudicotyledons</taxon>
        <taxon>Gunneridae</taxon>
        <taxon>Pentapetalae</taxon>
        <taxon>rosids</taxon>
        <taxon>fabids</taxon>
        <taxon>Malpighiales</taxon>
        <taxon>Salicaceae</taxon>
        <taxon>Saliceae</taxon>
        <taxon>Populus</taxon>
    </lineage>
</organism>
<dbReference type="Proteomes" id="UP000886885">
    <property type="component" value="Chromosome 8D"/>
</dbReference>